<feature type="signal peptide" evidence="2">
    <location>
        <begin position="1"/>
        <end position="27"/>
    </location>
</feature>
<dbReference type="SUPFAM" id="SSF53850">
    <property type="entry name" value="Periplasmic binding protein-like II"/>
    <property type="match status" value="1"/>
</dbReference>
<dbReference type="InterPro" id="IPR030678">
    <property type="entry name" value="Peptide/Ni-bd"/>
</dbReference>
<dbReference type="GO" id="GO:0042597">
    <property type="term" value="C:periplasmic space"/>
    <property type="evidence" value="ECO:0007669"/>
    <property type="project" value="UniProtKB-ARBA"/>
</dbReference>
<dbReference type="PIR" id="T45278">
    <property type="entry name" value="T45278"/>
</dbReference>
<sequence>MSILRNRTATAAIVAVAAGALTLTACGGGDSDSSAKDNSKKKEDAKSQSKPVQIGDAQASTGPAPEVPGAKPGGTMTVYQTADFSHLDPGQIYVSDGKLLGRLIFRGLTQYDEDENGNLTVVGDLATDAGKQTDGGKTWTYTLKDNLKDANGNPINSADIRHTIERMYSSYITDGPTYLQQWLSGDGTTYRDAYAGPDKGKHLPDNVLETPDDKTIVFHFKTARPDLPQMLTMPGYSVVPEETDTKEKYDSAPVAAGPYKIAEFKPGKSMKLVKNTQWDPKSDSVRHQYVDGFNIEMNHDDEDQTKTLLADQGGAKNAMMFTGQVATTQLQKVVGDKDAMKNRTIQAYAPYVWQLNFNMNRVKDKKLRDAITLALPSDSVFKADGGAYGGEVANSLMSPTTPGYDEAFDPFGRAKKPNGDIRGRHKLIKEGGFEGKSLVYAYANTPERQKQAVLISTALEKIGLDIQKKEIDSATWYEQVGKVDNGLDLYMTGWGQDWPSASTVIPPVRTGKQNQDGCVELTRNINGRTNVNSEIQRIQQITDTAEATKAWAELNEYISKEVNPAAPIYYTKVFQIFGSNVGGIRYSSDSSYVDVTRVFLKK</sequence>
<dbReference type="PANTHER" id="PTHR30290">
    <property type="entry name" value="PERIPLASMIC BINDING COMPONENT OF ABC TRANSPORTER"/>
    <property type="match status" value="1"/>
</dbReference>
<dbReference type="EMBL" id="U68036">
    <property type="protein sequence ID" value="AAB09555.1"/>
    <property type="molecule type" value="Genomic_DNA"/>
</dbReference>
<feature type="region of interest" description="Disordered" evidence="1">
    <location>
        <begin position="27"/>
        <end position="75"/>
    </location>
</feature>
<dbReference type="InterPro" id="IPR000914">
    <property type="entry name" value="SBP_5_dom"/>
</dbReference>
<feature type="compositionally biased region" description="Basic and acidic residues" evidence="1">
    <location>
        <begin position="33"/>
        <end position="47"/>
    </location>
</feature>
<name>P72407_STRCH</name>
<keyword evidence="2" id="KW-0732">Signal</keyword>
<dbReference type="Pfam" id="PF00496">
    <property type="entry name" value="SBP_bac_5"/>
    <property type="match status" value="1"/>
</dbReference>
<dbReference type="PANTHER" id="PTHR30290:SF83">
    <property type="entry name" value="ABC TRANSPORTER SUBSTRATE-BINDING PROTEIN"/>
    <property type="match status" value="1"/>
</dbReference>
<dbReference type="InterPro" id="IPR039424">
    <property type="entry name" value="SBP_5"/>
</dbReference>
<dbReference type="CDD" id="cd08506">
    <property type="entry name" value="PBP2_clavulanate_OppA2"/>
    <property type="match status" value="1"/>
</dbReference>
<dbReference type="GO" id="GO:0043190">
    <property type="term" value="C:ATP-binding cassette (ABC) transporter complex"/>
    <property type="evidence" value="ECO:0007669"/>
    <property type="project" value="InterPro"/>
</dbReference>
<dbReference type="AlphaFoldDB" id="P72407"/>
<dbReference type="Gene3D" id="3.40.190.10">
    <property type="entry name" value="Periplasmic binding protein-like II"/>
    <property type="match status" value="1"/>
</dbReference>
<proteinExistence type="predicted"/>
<organism evidence="4">
    <name type="scientific">Streptomyces coelicolor</name>
    <dbReference type="NCBI Taxonomy" id="1902"/>
    <lineage>
        <taxon>Bacteria</taxon>
        <taxon>Bacillati</taxon>
        <taxon>Actinomycetota</taxon>
        <taxon>Actinomycetes</taxon>
        <taxon>Kitasatosporales</taxon>
        <taxon>Streptomycetaceae</taxon>
        <taxon>Streptomyces</taxon>
        <taxon>Streptomyces albidoflavus group</taxon>
    </lineage>
</organism>
<dbReference type="PIRSF" id="PIRSF002741">
    <property type="entry name" value="MppA"/>
    <property type="match status" value="1"/>
</dbReference>
<dbReference type="FunFam" id="3.40.190.10:FF:000360">
    <property type="entry name" value="ABC transporter lipoprotein BldKB"/>
    <property type="match status" value="1"/>
</dbReference>
<evidence type="ECO:0000313" key="4">
    <source>
        <dbReference type="EMBL" id="AAB09555.1"/>
    </source>
</evidence>
<gene>
    <name evidence="4" type="primary">bldKB</name>
</gene>
<evidence type="ECO:0000256" key="2">
    <source>
        <dbReference type="SAM" id="SignalP"/>
    </source>
</evidence>
<dbReference type="Gene3D" id="3.10.105.10">
    <property type="entry name" value="Dipeptide-binding Protein, Domain 3"/>
    <property type="match status" value="1"/>
</dbReference>
<dbReference type="GO" id="GO:1904680">
    <property type="term" value="F:peptide transmembrane transporter activity"/>
    <property type="evidence" value="ECO:0007669"/>
    <property type="project" value="TreeGrafter"/>
</dbReference>
<feature type="domain" description="Solute-binding protein family 5" evidence="3">
    <location>
        <begin position="120"/>
        <end position="514"/>
    </location>
</feature>
<reference evidence="4" key="1">
    <citation type="submission" date="1996-08" db="EMBL/GenBank/DDBJ databases">
        <title>An oligopeptide permease responsible for the import of an extracellular signal governing aerial mycelium formation in Streptomyces coelicolor.</title>
        <authorList>
            <person name="Nodwell J.R."/>
            <person name="McGovern K."/>
            <person name="Losick R."/>
        </authorList>
    </citation>
    <scope>NUCLEOTIDE SEQUENCE</scope>
    <source>
        <strain evidence="4">M145</strain>
    </source>
</reference>
<dbReference type="PROSITE" id="PS51257">
    <property type="entry name" value="PROKAR_LIPOPROTEIN"/>
    <property type="match status" value="1"/>
</dbReference>
<dbReference type="GO" id="GO:0015833">
    <property type="term" value="P:peptide transport"/>
    <property type="evidence" value="ECO:0007669"/>
    <property type="project" value="TreeGrafter"/>
</dbReference>
<evidence type="ECO:0000259" key="3">
    <source>
        <dbReference type="Pfam" id="PF00496"/>
    </source>
</evidence>
<evidence type="ECO:0000256" key="1">
    <source>
        <dbReference type="SAM" id="MobiDB-lite"/>
    </source>
</evidence>
<protein>
    <submittedName>
        <fullName evidence="4">BldKB</fullName>
    </submittedName>
</protein>
<feature type="chain" id="PRO_5038739667" evidence="2">
    <location>
        <begin position="28"/>
        <end position="602"/>
    </location>
</feature>
<accession>P72407</accession>